<dbReference type="InterPro" id="IPR050625">
    <property type="entry name" value="ParA/MinD_ATPase"/>
</dbReference>
<dbReference type="STRING" id="171383.AKJ31_11730"/>
<dbReference type="InterPro" id="IPR027417">
    <property type="entry name" value="P-loop_NTPase"/>
</dbReference>
<dbReference type="OrthoDB" id="5858076at2"/>
<dbReference type="PATRIC" id="fig|171383.3.peg.2397"/>
<sequence length="400" mass="44269">MDLNNLFNQTNREPEGEITSRDLVVSDNASFIDSVVELYAMEGFSKPLSQQDYSFASKPKKETASLQNVILDMRSSSNLVEDVSQIASQLDISVSLIVVGVVDSIRIYDLVMSIGATYVLWDEELNGLLTAVQLSALSEGPKTTSTRVAKRILMIGSKGGVGLSTVTSALSYSLSEFAGLKVLLVDHDYGALNCDIFLGVKSNKSKPQLSIDPQDIDEAVALTYISSMRDKLDYLVLDKHGDGALSHTERLYSLSSQLASKYNFIVDSLPFSAFDDINFQEINDIYHRIFVVCEPSVSSLRSYNLMKRKLGKAKHEVIFSLSRQNKDFLMTLANAKARIKCRQSIDIPYEAALEKAVLQNGLGDLLQGRFGTPISELVLSLTGKNIKKNNRFGRFQLWSS</sequence>
<dbReference type="PANTHER" id="PTHR43384:SF6">
    <property type="entry name" value="SEPTUM SITE-DETERMINING PROTEIN MIND HOMOLOG, CHLOROPLASTIC"/>
    <property type="match status" value="1"/>
</dbReference>
<evidence type="ECO:0000256" key="1">
    <source>
        <dbReference type="ARBA" id="ARBA00022741"/>
    </source>
</evidence>
<dbReference type="Gene3D" id="3.40.50.300">
    <property type="entry name" value="P-loop containing nucleotide triphosphate hydrolases"/>
    <property type="match status" value="1"/>
</dbReference>
<keyword evidence="2" id="KW-0067">ATP-binding</keyword>
<name>A0A0M0HZY4_9VIBR</name>
<gene>
    <name evidence="4" type="ORF">AKJ31_11730</name>
</gene>
<accession>A0A0M0HZY4</accession>
<dbReference type="SUPFAM" id="SSF52540">
    <property type="entry name" value="P-loop containing nucleoside triphosphate hydrolases"/>
    <property type="match status" value="1"/>
</dbReference>
<dbReference type="GO" id="GO:0009898">
    <property type="term" value="C:cytoplasmic side of plasma membrane"/>
    <property type="evidence" value="ECO:0007669"/>
    <property type="project" value="TreeGrafter"/>
</dbReference>
<proteinExistence type="predicted"/>
<dbReference type="EMBL" id="LHPI01000009">
    <property type="protein sequence ID" value="KOO07641.1"/>
    <property type="molecule type" value="Genomic_DNA"/>
</dbReference>
<dbReference type="GO" id="GO:0005829">
    <property type="term" value="C:cytosol"/>
    <property type="evidence" value="ECO:0007669"/>
    <property type="project" value="TreeGrafter"/>
</dbReference>
<dbReference type="GO" id="GO:0005524">
    <property type="term" value="F:ATP binding"/>
    <property type="evidence" value="ECO:0007669"/>
    <property type="project" value="UniProtKB-KW"/>
</dbReference>
<evidence type="ECO:0000313" key="5">
    <source>
        <dbReference type="Proteomes" id="UP000037530"/>
    </source>
</evidence>
<dbReference type="Pfam" id="PF13614">
    <property type="entry name" value="AAA_31"/>
    <property type="match status" value="1"/>
</dbReference>
<keyword evidence="1" id="KW-0547">Nucleotide-binding</keyword>
<evidence type="ECO:0000256" key="2">
    <source>
        <dbReference type="ARBA" id="ARBA00022840"/>
    </source>
</evidence>
<protein>
    <submittedName>
        <fullName evidence="4">Type II secretion protein</fullName>
    </submittedName>
</protein>
<dbReference type="AlphaFoldDB" id="A0A0M0HZY4"/>
<dbReference type="RefSeq" id="WP_053409376.1">
    <property type="nucleotide sequence ID" value="NZ_LHPI01000009.1"/>
</dbReference>
<organism evidence="4 5">
    <name type="scientific">Vibrio hepatarius</name>
    <dbReference type="NCBI Taxonomy" id="171383"/>
    <lineage>
        <taxon>Bacteria</taxon>
        <taxon>Pseudomonadati</taxon>
        <taxon>Pseudomonadota</taxon>
        <taxon>Gammaproteobacteria</taxon>
        <taxon>Vibrionales</taxon>
        <taxon>Vibrionaceae</taxon>
        <taxon>Vibrio</taxon>
        <taxon>Vibrio oreintalis group</taxon>
    </lineage>
</organism>
<dbReference type="PANTHER" id="PTHR43384">
    <property type="entry name" value="SEPTUM SITE-DETERMINING PROTEIN MIND HOMOLOG, CHLOROPLASTIC-RELATED"/>
    <property type="match status" value="1"/>
</dbReference>
<dbReference type="Proteomes" id="UP000037530">
    <property type="component" value="Unassembled WGS sequence"/>
</dbReference>
<feature type="domain" description="AAA" evidence="3">
    <location>
        <begin position="150"/>
        <end position="209"/>
    </location>
</feature>
<dbReference type="InterPro" id="IPR025669">
    <property type="entry name" value="AAA_dom"/>
</dbReference>
<keyword evidence="5" id="KW-1185">Reference proteome</keyword>
<evidence type="ECO:0000259" key="3">
    <source>
        <dbReference type="Pfam" id="PF13614"/>
    </source>
</evidence>
<dbReference type="GO" id="GO:0051782">
    <property type="term" value="P:negative regulation of cell division"/>
    <property type="evidence" value="ECO:0007669"/>
    <property type="project" value="TreeGrafter"/>
</dbReference>
<dbReference type="GO" id="GO:0016887">
    <property type="term" value="F:ATP hydrolysis activity"/>
    <property type="evidence" value="ECO:0007669"/>
    <property type="project" value="TreeGrafter"/>
</dbReference>
<evidence type="ECO:0000313" key="4">
    <source>
        <dbReference type="EMBL" id="KOO07641.1"/>
    </source>
</evidence>
<reference evidence="5" key="1">
    <citation type="submission" date="2015-08" db="EMBL/GenBank/DDBJ databases">
        <title>Vibrio galatheae sp. nov., a novel member of the Vibrionaceae family isolated from the Solomon Islands.</title>
        <authorList>
            <person name="Giubergia S."/>
            <person name="Machado H."/>
            <person name="Mateiu R.V."/>
            <person name="Gram L."/>
        </authorList>
    </citation>
    <scope>NUCLEOTIDE SEQUENCE [LARGE SCALE GENOMIC DNA]</scope>
    <source>
        <strain evidence="5">DSM 19134</strain>
    </source>
</reference>
<comment type="caution">
    <text evidence="4">The sequence shown here is derived from an EMBL/GenBank/DDBJ whole genome shotgun (WGS) entry which is preliminary data.</text>
</comment>